<keyword evidence="2" id="KW-1185">Reference proteome</keyword>
<protein>
    <submittedName>
        <fullName evidence="1">Uncharacterized protein</fullName>
    </submittedName>
</protein>
<reference evidence="1 2" key="1">
    <citation type="submission" date="2015-05" db="EMBL/GenBank/DDBJ databases">
        <authorList>
            <person name="Wang D.B."/>
            <person name="Wang M."/>
        </authorList>
    </citation>
    <scope>NUCLEOTIDE SEQUENCE [LARGE SCALE GENOMIC DNA]</scope>
    <source>
        <strain evidence="1 2">IMCC 12053</strain>
    </source>
</reference>
<dbReference type="AlphaFoldDB" id="A0A0P0A8L6"/>
<organism evidence="1 2">
    <name type="scientific">Celeribacter marinus</name>
    <dbReference type="NCBI Taxonomy" id="1397108"/>
    <lineage>
        <taxon>Bacteria</taxon>
        <taxon>Pseudomonadati</taxon>
        <taxon>Pseudomonadota</taxon>
        <taxon>Alphaproteobacteria</taxon>
        <taxon>Rhodobacterales</taxon>
        <taxon>Roseobacteraceae</taxon>
        <taxon>Celeribacter</taxon>
    </lineage>
</organism>
<proteinExistence type="predicted"/>
<gene>
    <name evidence="1" type="ORF">IMCC12053_859</name>
</gene>
<accession>A0A0P0A8L6</accession>
<evidence type="ECO:0000313" key="1">
    <source>
        <dbReference type="EMBL" id="ALI54807.1"/>
    </source>
</evidence>
<dbReference type="KEGG" id="cmar:IMCC12053_859"/>
<name>A0A0P0A8L6_9RHOB</name>
<sequence length="37" mass="4212">MSRKIDETRVGLKIERLRGAVCDDAIALFWAFWAVSS</sequence>
<dbReference type="Proteomes" id="UP000064920">
    <property type="component" value="Chromosome"/>
</dbReference>
<dbReference type="PATRIC" id="fig|1397108.4.peg.889"/>
<evidence type="ECO:0000313" key="2">
    <source>
        <dbReference type="Proteomes" id="UP000064920"/>
    </source>
</evidence>
<dbReference type="STRING" id="1397108.IMCC12053_859"/>
<dbReference type="EMBL" id="CP012023">
    <property type="protein sequence ID" value="ALI54807.1"/>
    <property type="molecule type" value="Genomic_DNA"/>
</dbReference>